<dbReference type="Proteomes" id="UP000812287">
    <property type="component" value="Unassembled WGS sequence"/>
</dbReference>
<reference evidence="1" key="1">
    <citation type="submission" date="2020-11" db="EMBL/GenBank/DDBJ databases">
        <title>Adaptations for nitrogen fixation in a non-lichenized fungal sporocarp promotes dispersal by wood-feeding termites.</title>
        <authorList>
            <consortium name="DOE Joint Genome Institute"/>
            <person name="Koch R.A."/>
            <person name="Yoon G."/>
            <person name="Arayal U."/>
            <person name="Lail K."/>
            <person name="Amirebrahimi M."/>
            <person name="Labutti K."/>
            <person name="Lipzen A."/>
            <person name="Riley R."/>
            <person name="Barry K."/>
            <person name="Henrissat B."/>
            <person name="Grigoriev I.V."/>
            <person name="Herr J.R."/>
            <person name="Aime M.C."/>
        </authorList>
    </citation>
    <scope>NUCLEOTIDE SEQUENCE</scope>
    <source>
        <strain evidence="1">MCA 3950</strain>
    </source>
</reference>
<protein>
    <submittedName>
        <fullName evidence="1">Uncharacterized protein</fullName>
    </submittedName>
</protein>
<evidence type="ECO:0000313" key="1">
    <source>
        <dbReference type="EMBL" id="KAG7442767.1"/>
    </source>
</evidence>
<accession>A0A9P7VLP1</accession>
<dbReference type="RefSeq" id="XP_043036267.1">
    <property type="nucleotide sequence ID" value="XM_043178388.1"/>
</dbReference>
<keyword evidence="2" id="KW-1185">Reference proteome</keyword>
<name>A0A9P7VLP1_9AGAR</name>
<dbReference type="OrthoDB" id="184880at2759"/>
<dbReference type="EMBL" id="MU250549">
    <property type="protein sequence ID" value="KAG7442767.1"/>
    <property type="molecule type" value="Genomic_DNA"/>
</dbReference>
<sequence>SRGLLLDIASDLPNRLKEAGFIDINVVEARDVPLGGWVGKEGCERRDNFPGVFRQMKTHILRIGGLGIDDSEAALDEM</sequence>
<dbReference type="AlphaFoldDB" id="A0A9P7VLP1"/>
<gene>
    <name evidence="1" type="ORF">BT62DRAFT_1036599</name>
</gene>
<comment type="caution">
    <text evidence="1">The sequence shown here is derived from an EMBL/GenBank/DDBJ whole genome shotgun (WGS) entry which is preliminary data.</text>
</comment>
<organism evidence="1 2">
    <name type="scientific">Guyanagaster necrorhizus</name>
    <dbReference type="NCBI Taxonomy" id="856835"/>
    <lineage>
        <taxon>Eukaryota</taxon>
        <taxon>Fungi</taxon>
        <taxon>Dikarya</taxon>
        <taxon>Basidiomycota</taxon>
        <taxon>Agaricomycotina</taxon>
        <taxon>Agaricomycetes</taxon>
        <taxon>Agaricomycetidae</taxon>
        <taxon>Agaricales</taxon>
        <taxon>Marasmiineae</taxon>
        <taxon>Physalacriaceae</taxon>
        <taxon>Guyanagaster</taxon>
    </lineage>
</organism>
<dbReference type="GeneID" id="66100678"/>
<evidence type="ECO:0000313" key="2">
    <source>
        <dbReference type="Proteomes" id="UP000812287"/>
    </source>
</evidence>
<proteinExistence type="predicted"/>
<feature type="non-terminal residue" evidence="1">
    <location>
        <position position="1"/>
    </location>
</feature>